<feature type="coiled-coil region" evidence="1">
    <location>
        <begin position="444"/>
        <end position="478"/>
    </location>
</feature>
<organism evidence="3 4">
    <name type="scientific">Apilactobacillus kunkeei DSM 12361 = ATCC 700308</name>
    <dbReference type="NCBI Taxonomy" id="1423768"/>
    <lineage>
        <taxon>Bacteria</taxon>
        <taxon>Bacillati</taxon>
        <taxon>Bacillota</taxon>
        <taxon>Bacilli</taxon>
        <taxon>Lactobacillales</taxon>
        <taxon>Lactobacillaceae</taxon>
        <taxon>Apilactobacillus</taxon>
    </lineage>
</organism>
<keyword evidence="1" id="KW-0175">Coiled coil</keyword>
<reference evidence="3 4" key="1">
    <citation type="journal article" date="2015" name="Genome Announc.">
        <title>Expanding the biotechnology potential of lactobacilli through comparative genomics of 213 strains and associated genera.</title>
        <authorList>
            <person name="Sun Z."/>
            <person name="Harris H.M."/>
            <person name="McCann A."/>
            <person name="Guo C."/>
            <person name="Argimon S."/>
            <person name="Zhang W."/>
            <person name="Yang X."/>
            <person name="Jeffery I.B."/>
            <person name="Cooney J.C."/>
            <person name="Kagawa T.F."/>
            <person name="Liu W."/>
            <person name="Song Y."/>
            <person name="Salvetti E."/>
            <person name="Wrobel A."/>
            <person name="Rasinkangas P."/>
            <person name="Parkhill J."/>
            <person name="Rea M.C."/>
            <person name="O'Sullivan O."/>
            <person name="Ritari J."/>
            <person name="Douillard F.P."/>
            <person name="Paul Ross R."/>
            <person name="Yang R."/>
            <person name="Briner A.E."/>
            <person name="Felis G.E."/>
            <person name="de Vos W.M."/>
            <person name="Barrangou R."/>
            <person name="Klaenhammer T.R."/>
            <person name="Caufield P.W."/>
            <person name="Cui Y."/>
            <person name="Zhang H."/>
            <person name="O'Toole P.W."/>
        </authorList>
    </citation>
    <scope>NUCLEOTIDE SEQUENCE [LARGE SCALE GENOMIC DNA]</scope>
    <source>
        <strain evidence="3 4">DSM 12361</strain>
    </source>
</reference>
<evidence type="ECO:0000313" key="4">
    <source>
        <dbReference type="Proteomes" id="UP000051794"/>
    </source>
</evidence>
<feature type="compositionally biased region" description="Basic residues" evidence="2">
    <location>
        <begin position="950"/>
        <end position="1034"/>
    </location>
</feature>
<evidence type="ECO:0000256" key="1">
    <source>
        <dbReference type="SAM" id="Coils"/>
    </source>
</evidence>
<dbReference type="EMBL" id="AZCK01000003">
    <property type="protein sequence ID" value="KRK24284.1"/>
    <property type="molecule type" value="Genomic_DNA"/>
</dbReference>
<feature type="coiled-coil region" evidence="1">
    <location>
        <begin position="280"/>
        <end position="314"/>
    </location>
</feature>
<proteinExistence type="predicted"/>
<name>A0A0R1FQY8_9LACO</name>
<feature type="compositionally biased region" description="Basic residues" evidence="2">
    <location>
        <begin position="858"/>
        <end position="871"/>
    </location>
</feature>
<evidence type="ECO:0000256" key="2">
    <source>
        <dbReference type="SAM" id="MobiDB-lite"/>
    </source>
</evidence>
<dbReference type="PATRIC" id="fig|1423768.3.peg.168"/>
<evidence type="ECO:0000313" key="3">
    <source>
        <dbReference type="EMBL" id="KRK24284.1"/>
    </source>
</evidence>
<feature type="compositionally biased region" description="Basic and acidic residues" evidence="2">
    <location>
        <begin position="842"/>
        <end position="857"/>
    </location>
</feature>
<feature type="coiled-coil region" evidence="1">
    <location>
        <begin position="152"/>
        <end position="201"/>
    </location>
</feature>
<dbReference type="GeneID" id="66348314"/>
<gene>
    <name evidence="3" type="ORF">FD43_GL001096</name>
</gene>
<feature type="compositionally biased region" description="Basic residues" evidence="2">
    <location>
        <begin position="928"/>
        <end position="937"/>
    </location>
</feature>
<dbReference type="AlphaFoldDB" id="A0A0R1FQY8"/>
<dbReference type="RefSeq" id="WP_054449601.1">
    <property type="nucleotide sequence ID" value="NZ_AZCK01000003.1"/>
</dbReference>
<feature type="compositionally biased region" description="Polar residues" evidence="2">
    <location>
        <begin position="832"/>
        <end position="841"/>
    </location>
</feature>
<dbReference type="Proteomes" id="UP000051794">
    <property type="component" value="Unassembled WGS sequence"/>
</dbReference>
<feature type="region of interest" description="Disordered" evidence="2">
    <location>
        <begin position="928"/>
        <end position="1040"/>
    </location>
</feature>
<feature type="compositionally biased region" description="Basic and acidic residues" evidence="2">
    <location>
        <begin position="766"/>
        <end position="819"/>
    </location>
</feature>
<feature type="region of interest" description="Disordered" evidence="2">
    <location>
        <begin position="765"/>
        <end position="872"/>
    </location>
</feature>
<accession>A0A0R1FQY8</accession>
<comment type="caution">
    <text evidence="3">The sequence shown here is derived from an EMBL/GenBank/DDBJ whole genome shotgun (WGS) entry which is preliminary data.</text>
</comment>
<protein>
    <submittedName>
        <fullName evidence="3">Uncharacterized protein</fullName>
    </submittedName>
</protein>
<sequence>MNKKFKNMALSIIPLSVILMSYCSNDYAKASINKGNQLSTLNNGVETKEVINSALKIESELEDYYQQTLGYVKGNFINDLSEAINYDQDTQATFAKEIQDAMNSVKFDKSSNEADAKLKYLDFISKALDEAMKILDKYDSEMENDAEYESLKDSIDSDLNQLSNTINEVQSNNDKTDSKIIELEEKNIDVYLNDLDKAMDEAISVQKNLIAKSDDKIYASNVDEINGLLNELMDAQSKLNNANANESLKIDGSLKSINESVASLNSVFNDVKNYNRKDYNKLNKDQLINVNSKVEELRREIKKVKKENKKNTSNMSKAHVNSIDKKLNGINITLKDFDKSNSNDIILVLEKITSKTNDLQNTLNKIKGHSSKSDKRINSFENRIVNADLSLNRSFYAAMDDNKTTKDNIDKLNQVRITNSLNDLSKKIDEAKLDSSYLDKGIDVKSINDKLSAFNRSINDLNNNLNKNDSNLINATQNKIANELSALHVAFSQADKDNNNYNAEVKKNSENYVNNKIASFITVVAEFKNDDTKDNYDSLYNALNDLKKVGVNDKNSLQKVQSIVKSMQDNVSLDAKTDLIGVDDVENDINKYHELFGNALDKLDADQNSKQDDFGNKFNEQQSNMVIKDDDELFLRMFAEDDTDSYQESPLTGIPSGYEKQFHQYLIENLKKSPKIAEIVHNLEMKLSNVKSLKDKFTLLNGMDEKKVISSKDLSDDLSQLYGHVDKLKTDDTNEMYSAQVNLDSITTEINQLKANYATALVDAASNDKKSSDNQKANDDKKSSDAQKASDDKKPSDDQKTNDDKKSSDAQKANDDKNASDSQKANVDNKPSGKQNGINDKQPNKTNDDQNSKDAKNNHKTKKASIKKNKKVLANLTKKLKNKKLTKRSKKAIIKKINALKKRIKLAIVKRDKKKLLKINKKLHSKKISKKTRKHLNKQATALRKEIKKNYVKPTKKKAVKKTVKKHSKKSKKINKKSKKDAKKTKKAAKKSVKKAKKAAKKSKKAAKKAAKKSKKVAKKTKKHQKKLTKRAAKKIQTDQKAIAKINKKLKFKHLTKKHRRSLIAKRAQLRKAIRKLTK</sequence>